<keyword evidence="3" id="KW-1185">Reference proteome</keyword>
<evidence type="ECO:0000256" key="1">
    <source>
        <dbReference type="SAM" id="SignalP"/>
    </source>
</evidence>
<accession>A0ABS3C5M5</accession>
<name>A0ABS3C5M5_9BACT</name>
<organism evidence="2 3">
    <name type="scientific">Algoriphagus oliviformis</name>
    <dbReference type="NCBI Taxonomy" id="2811231"/>
    <lineage>
        <taxon>Bacteria</taxon>
        <taxon>Pseudomonadati</taxon>
        <taxon>Bacteroidota</taxon>
        <taxon>Cytophagia</taxon>
        <taxon>Cytophagales</taxon>
        <taxon>Cyclobacteriaceae</taxon>
        <taxon>Algoriphagus</taxon>
    </lineage>
</organism>
<sequence>MHKKFILLALVCWMFIGAPRVFSQTDRQAGLDWTNTNATGRASDFVILDSGEKIFGRIVRKYNQAFYDQIVLETGGARSTYLPRDLKVFGLDNGQLFFSRPVPDSSEPVFIQILVSGPIELSGYRGSHFLDDGTSYRQLDAYYTDVKLDGRPRNKFVKPYLFVLKSALKGECGVALYSKIDRLPDHEEAFIDLLESYYACQGGDYRVHVEKVPFLKMSPTAGLGLSYFSIQANEKTDGRNDQLLNNIGYQGFIGLRLHDFRNLPRLSADFRFGFSMFSTTVLSSYAGPQFLWTASEQLEETAIYLPASVNYSLLKNQRSEIYLGISGGLWIKEVTFSEGMIDQRLLGSGETLVQEAEIAEVFDSKFIPGVKLGYNLSLNARLRLLMELEAKRQKEYYRFSLFSDESEYSRGSISFQVGLEF</sequence>
<dbReference type="EMBL" id="JAFKCT010000007">
    <property type="protein sequence ID" value="MBN7812391.1"/>
    <property type="molecule type" value="Genomic_DNA"/>
</dbReference>
<evidence type="ECO:0000313" key="2">
    <source>
        <dbReference type="EMBL" id="MBN7812391.1"/>
    </source>
</evidence>
<dbReference type="Proteomes" id="UP000664317">
    <property type="component" value="Unassembled WGS sequence"/>
</dbReference>
<feature type="signal peptide" evidence="1">
    <location>
        <begin position="1"/>
        <end position="23"/>
    </location>
</feature>
<comment type="caution">
    <text evidence="2">The sequence shown here is derived from an EMBL/GenBank/DDBJ whole genome shotgun (WGS) entry which is preliminary data.</text>
</comment>
<evidence type="ECO:0008006" key="4">
    <source>
        <dbReference type="Google" id="ProtNLM"/>
    </source>
</evidence>
<feature type="chain" id="PRO_5046502830" description="Outer membrane protein beta-barrel domain-containing protein" evidence="1">
    <location>
        <begin position="24"/>
        <end position="421"/>
    </location>
</feature>
<dbReference type="RefSeq" id="WP_206579174.1">
    <property type="nucleotide sequence ID" value="NZ_JAFKCT010000007.1"/>
</dbReference>
<keyword evidence="1" id="KW-0732">Signal</keyword>
<protein>
    <recommendedName>
        <fullName evidence="4">Outer membrane protein beta-barrel domain-containing protein</fullName>
    </recommendedName>
</protein>
<evidence type="ECO:0000313" key="3">
    <source>
        <dbReference type="Proteomes" id="UP000664317"/>
    </source>
</evidence>
<reference evidence="2 3" key="1">
    <citation type="submission" date="2021-03" db="EMBL/GenBank/DDBJ databases">
        <title>novel species isolated from a fishpond in China.</title>
        <authorList>
            <person name="Lu H."/>
            <person name="Cai Z."/>
        </authorList>
    </citation>
    <scope>NUCLEOTIDE SEQUENCE [LARGE SCALE GENOMIC DNA]</scope>
    <source>
        <strain evidence="2 3">H41</strain>
    </source>
</reference>
<proteinExistence type="predicted"/>
<gene>
    <name evidence="2" type="ORF">J0A68_15670</name>
</gene>